<evidence type="ECO:0000259" key="12">
    <source>
        <dbReference type="PROSITE" id="PS50939"/>
    </source>
</evidence>
<keyword evidence="6" id="KW-0479">Metal-binding</keyword>
<keyword evidence="10 11" id="KW-0472">Membrane</keyword>
<dbReference type="EMBL" id="JAXIOK010000016">
    <property type="protein sequence ID" value="KAK4751838.1"/>
    <property type="molecule type" value="Genomic_DNA"/>
</dbReference>
<organism evidence="13 14">
    <name type="scientific">Trapa incisa</name>
    <dbReference type="NCBI Taxonomy" id="236973"/>
    <lineage>
        <taxon>Eukaryota</taxon>
        <taxon>Viridiplantae</taxon>
        <taxon>Streptophyta</taxon>
        <taxon>Embryophyta</taxon>
        <taxon>Tracheophyta</taxon>
        <taxon>Spermatophyta</taxon>
        <taxon>Magnoliopsida</taxon>
        <taxon>eudicotyledons</taxon>
        <taxon>Gunneridae</taxon>
        <taxon>Pentapetalae</taxon>
        <taxon>rosids</taxon>
        <taxon>malvids</taxon>
        <taxon>Myrtales</taxon>
        <taxon>Lythraceae</taxon>
        <taxon>Trapa</taxon>
    </lineage>
</organism>
<keyword evidence="7" id="KW-0249">Electron transport</keyword>
<evidence type="ECO:0000256" key="1">
    <source>
        <dbReference type="ARBA" id="ARBA00001970"/>
    </source>
</evidence>
<dbReference type="PANTHER" id="PTHR10106:SF0">
    <property type="entry name" value="LD36721P"/>
    <property type="match status" value="1"/>
</dbReference>
<keyword evidence="14" id="KW-1185">Reference proteome</keyword>
<evidence type="ECO:0000256" key="5">
    <source>
        <dbReference type="ARBA" id="ARBA00022692"/>
    </source>
</evidence>
<dbReference type="GO" id="GO:0046872">
    <property type="term" value="F:metal ion binding"/>
    <property type="evidence" value="ECO:0007669"/>
    <property type="project" value="UniProtKB-KW"/>
</dbReference>
<evidence type="ECO:0000256" key="8">
    <source>
        <dbReference type="ARBA" id="ARBA00022989"/>
    </source>
</evidence>
<comment type="subcellular location">
    <subcellularLocation>
        <location evidence="2">Membrane</location>
        <topology evidence="2">Multi-pass membrane protein</topology>
    </subcellularLocation>
</comment>
<keyword evidence="9" id="KW-0408">Iron</keyword>
<feature type="domain" description="Cytochrome b561" evidence="12">
    <location>
        <begin position="1"/>
        <end position="117"/>
    </location>
</feature>
<protein>
    <recommendedName>
        <fullName evidence="12">Cytochrome b561 domain-containing protein</fullName>
    </recommendedName>
</protein>
<dbReference type="GO" id="GO:0016020">
    <property type="term" value="C:membrane"/>
    <property type="evidence" value="ECO:0007669"/>
    <property type="project" value="UniProtKB-SubCell"/>
</dbReference>
<dbReference type="PROSITE" id="PS50939">
    <property type="entry name" value="CYTOCHROME_B561"/>
    <property type="match status" value="1"/>
</dbReference>
<dbReference type="Pfam" id="PF03188">
    <property type="entry name" value="Cytochrom_B561"/>
    <property type="match status" value="1"/>
</dbReference>
<accession>A0AAN7JW14</accession>
<keyword evidence="8 11" id="KW-1133">Transmembrane helix</keyword>
<evidence type="ECO:0000256" key="4">
    <source>
        <dbReference type="ARBA" id="ARBA00022617"/>
    </source>
</evidence>
<evidence type="ECO:0000256" key="2">
    <source>
        <dbReference type="ARBA" id="ARBA00004141"/>
    </source>
</evidence>
<evidence type="ECO:0000256" key="9">
    <source>
        <dbReference type="ARBA" id="ARBA00023004"/>
    </source>
</evidence>
<comment type="cofactor">
    <cofactor evidence="1">
        <name>heme b</name>
        <dbReference type="ChEBI" id="CHEBI:60344"/>
    </cofactor>
</comment>
<evidence type="ECO:0000313" key="13">
    <source>
        <dbReference type="EMBL" id="KAK4751838.1"/>
    </source>
</evidence>
<keyword evidence="3" id="KW-0813">Transport</keyword>
<feature type="transmembrane region" description="Helical" evidence="11">
    <location>
        <begin position="96"/>
        <end position="113"/>
    </location>
</feature>
<evidence type="ECO:0000256" key="10">
    <source>
        <dbReference type="ARBA" id="ARBA00023136"/>
    </source>
</evidence>
<proteinExistence type="predicted"/>
<dbReference type="InterPro" id="IPR006593">
    <property type="entry name" value="Cyt_b561/ferric_Rdtase_TM"/>
</dbReference>
<evidence type="ECO:0000256" key="7">
    <source>
        <dbReference type="ARBA" id="ARBA00022982"/>
    </source>
</evidence>
<sequence>MIGGLKTSTASTPGWVWLAFSSSDFGSVLLTILTFFKALWAAAFGIFWYPGGSRNSRASLLPWHVFLGIYIYALAVPTATTGFLEKATFLQTNKAILVNCLGILVVVMGGLSWDPGRGDGRTVLGSWSW</sequence>
<dbReference type="AlphaFoldDB" id="A0AAN7JW14"/>
<dbReference type="PANTHER" id="PTHR10106">
    <property type="entry name" value="CYTOCHROME B561-RELATED"/>
    <property type="match status" value="1"/>
</dbReference>
<evidence type="ECO:0000256" key="6">
    <source>
        <dbReference type="ARBA" id="ARBA00022723"/>
    </source>
</evidence>
<dbReference type="Gene3D" id="1.20.120.1770">
    <property type="match status" value="1"/>
</dbReference>
<reference evidence="13 14" key="1">
    <citation type="journal article" date="2023" name="Hortic Res">
        <title>Pangenome of water caltrop reveals structural variations and asymmetric subgenome divergence after allopolyploidization.</title>
        <authorList>
            <person name="Zhang X."/>
            <person name="Chen Y."/>
            <person name="Wang L."/>
            <person name="Yuan Y."/>
            <person name="Fang M."/>
            <person name="Shi L."/>
            <person name="Lu R."/>
            <person name="Comes H.P."/>
            <person name="Ma Y."/>
            <person name="Chen Y."/>
            <person name="Huang G."/>
            <person name="Zhou Y."/>
            <person name="Zheng Z."/>
            <person name="Qiu Y."/>
        </authorList>
    </citation>
    <scope>NUCLEOTIDE SEQUENCE [LARGE SCALE GENOMIC DNA]</scope>
    <source>
        <tissue evidence="13">Roots</tissue>
    </source>
</reference>
<dbReference type="InterPro" id="IPR043205">
    <property type="entry name" value="CYB561/CYBRD1-like"/>
</dbReference>
<dbReference type="GO" id="GO:0016491">
    <property type="term" value="F:oxidoreductase activity"/>
    <property type="evidence" value="ECO:0007669"/>
    <property type="project" value="InterPro"/>
</dbReference>
<dbReference type="Proteomes" id="UP001345219">
    <property type="component" value="Chromosome 16"/>
</dbReference>
<feature type="transmembrane region" description="Helical" evidence="11">
    <location>
        <begin position="28"/>
        <end position="49"/>
    </location>
</feature>
<keyword evidence="5 11" id="KW-0812">Transmembrane</keyword>
<comment type="caution">
    <text evidence="13">The sequence shown here is derived from an EMBL/GenBank/DDBJ whole genome shotgun (WGS) entry which is preliminary data.</text>
</comment>
<evidence type="ECO:0000256" key="3">
    <source>
        <dbReference type="ARBA" id="ARBA00022448"/>
    </source>
</evidence>
<keyword evidence="4" id="KW-0349">Heme</keyword>
<gene>
    <name evidence="13" type="ORF">SAY87_020636</name>
</gene>
<name>A0AAN7JW14_9MYRT</name>
<feature type="transmembrane region" description="Helical" evidence="11">
    <location>
        <begin position="61"/>
        <end position="84"/>
    </location>
</feature>
<evidence type="ECO:0000313" key="14">
    <source>
        <dbReference type="Proteomes" id="UP001345219"/>
    </source>
</evidence>
<evidence type="ECO:0000256" key="11">
    <source>
        <dbReference type="SAM" id="Phobius"/>
    </source>
</evidence>